<feature type="domain" description="NlpC/P60" evidence="5">
    <location>
        <begin position="136"/>
        <end position="270"/>
    </location>
</feature>
<dbReference type="AlphaFoldDB" id="A0A0R1HLT6"/>
<dbReference type="GO" id="GO:0008234">
    <property type="term" value="F:cysteine-type peptidase activity"/>
    <property type="evidence" value="ECO:0007669"/>
    <property type="project" value="UniProtKB-KW"/>
</dbReference>
<dbReference type="PANTHER" id="PTHR47053">
    <property type="entry name" value="MUREIN DD-ENDOPEPTIDASE MEPH-RELATED"/>
    <property type="match status" value="1"/>
</dbReference>
<keyword evidence="4" id="KW-0788">Thiol protease</keyword>
<dbReference type="Proteomes" id="UP000050911">
    <property type="component" value="Unassembled WGS sequence"/>
</dbReference>
<dbReference type="RefSeq" id="WP_056942709.1">
    <property type="nucleotide sequence ID" value="NZ_AZCX01000006.1"/>
</dbReference>
<dbReference type="PANTHER" id="PTHR47053:SF1">
    <property type="entry name" value="MUREIN DD-ENDOPEPTIDASE MEPH-RELATED"/>
    <property type="match status" value="1"/>
</dbReference>
<keyword evidence="7" id="KW-1185">Reference proteome</keyword>
<dbReference type="InterPro" id="IPR038765">
    <property type="entry name" value="Papain-like_cys_pep_sf"/>
</dbReference>
<dbReference type="SUPFAM" id="SSF54001">
    <property type="entry name" value="Cysteine proteinases"/>
    <property type="match status" value="1"/>
</dbReference>
<dbReference type="PROSITE" id="PS51935">
    <property type="entry name" value="NLPC_P60"/>
    <property type="match status" value="1"/>
</dbReference>
<evidence type="ECO:0000256" key="3">
    <source>
        <dbReference type="ARBA" id="ARBA00022801"/>
    </source>
</evidence>
<dbReference type="STRING" id="1302272.FC96_GL002228"/>
<dbReference type="Pfam" id="PF00877">
    <property type="entry name" value="NLPC_P60"/>
    <property type="match status" value="1"/>
</dbReference>
<dbReference type="Gene3D" id="3.90.1720.10">
    <property type="entry name" value="endopeptidase domain like (from Nostoc punctiforme)"/>
    <property type="match status" value="1"/>
</dbReference>
<dbReference type="InterPro" id="IPR000064">
    <property type="entry name" value="NLP_P60_dom"/>
</dbReference>
<evidence type="ECO:0000256" key="1">
    <source>
        <dbReference type="ARBA" id="ARBA00007074"/>
    </source>
</evidence>
<name>A0A0R1HLT6_9LACO</name>
<evidence type="ECO:0000256" key="4">
    <source>
        <dbReference type="ARBA" id="ARBA00022807"/>
    </source>
</evidence>
<dbReference type="PATRIC" id="fig|1302272.5.peg.2277"/>
<sequence>MKHRIIWGSIAVLGIIGILAGGRALYDVTSRPNAVSELMTRVVPNHVYQTYRYPYQLKITDPEATVYSAPAGTWGARALGTVKTLNLATAIVGQTRKDLNGNRTLGYVQFSQHGRSYWISVQKTRYRDLAALKGTNPQVEAAVAAGLSLIGKAKYVYGGGRNLTDIQHRHYDCSSFVRHCYAQAGVDIGPLSGTTTYTLLNQGTAVPFKAMRRGDLLFFSIKHANDHVGMYLGNNLFIEAVPSTDTHGVGISTLNQPDWRRYVNGTVRRMVA</sequence>
<dbReference type="InterPro" id="IPR051202">
    <property type="entry name" value="Peptidase_C40"/>
</dbReference>
<organism evidence="6 7">
    <name type="scientific">Secundilactobacillus kimchicus JCM 15530</name>
    <dbReference type="NCBI Taxonomy" id="1302272"/>
    <lineage>
        <taxon>Bacteria</taxon>
        <taxon>Bacillati</taxon>
        <taxon>Bacillota</taxon>
        <taxon>Bacilli</taxon>
        <taxon>Lactobacillales</taxon>
        <taxon>Lactobacillaceae</taxon>
        <taxon>Secundilactobacillus</taxon>
    </lineage>
</organism>
<comment type="caution">
    <text evidence="6">The sequence shown here is derived from an EMBL/GenBank/DDBJ whole genome shotgun (WGS) entry which is preliminary data.</text>
</comment>
<keyword evidence="3" id="KW-0378">Hydrolase</keyword>
<evidence type="ECO:0000313" key="6">
    <source>
        <dbReference type="EMBL" id="KRK47742.1"/>
    </source>
</evidence>
<protein>
    <submittedName>
        <fullName evidence="6">Cell wall-binding protein</fullName>
    </submittedName>
</protein>
<gene>
    <name evidence="6" type="ORF">FC96_GL002228</name>
</gene>
<keyword evidence="2" id="KW-0645">Protease</keyword>
<reference evidence="6 7" key="1">
    <citation type="journal article" date="2015" name="Genome Announc.">
        <title>Expanding the biotechnology potential of lactobacilli through comparative genomics of 213 strains and associated genera.</title>
        <authorList>
            <person name="Sun Z."/>
            <person name="Harris H.M."/>
            <person name="McCann A."/>
            <person name="Guo C."/>
            <person name="Argimon S."/>
            <person name="Zhang W."/>
            <person name="Yang X."/>
            <person name="Jeffery I.B."/>
            <person name="Cooney J.C."/>
            <person name="Kagawa T.F."/>
            <person name="Liu W."/>
            <person name="Song Y."/>
            <person name="Salvetti E."/>
            <person name="Wrobel A."/>
            <person name="Rasinkangas P."/>
            <person name="Parkhill J."/>
            <person name="Rea M.C."/>
            <person name="O'Sullivan O."/>
            <person name="Ritari J."/>
            <person name="Douillard F.P."/>
            <person name="Paul Ross R."/>
            <person name="Yang R."/>
            <person name="Briner A.E."/>
            <person name="Felis G.E."/>
            <person name="de Vos W.M."/>
            <person name="Barrangou R."/>
            <person name="Klaenhammer T.R."/>
            <person name="Caufield P.W."/>
            <person name="Cui Y."/>
            <person name="Zhang H."/>
            <person name="O'Toole P.W."/>
        </authorList>
    </citation>
    <scope>NUCLEOTIDE SEQUENCE [LARGE SCALE GENOMIC DNA]</scope>
    <source>
        <strain evidence="6 7">JCM 15530</strain>
    </source>
</reference>
<comment type="similarity">
    <text evidence="1">Belongs to the peptidase C40 family.</text>
</comment>
<proteinExistence type="inferred from homology"/>
<evidence type="ECO:0000256" key="2">
    <source>
        <dbReference type="ARBA" id="ARBA00022670"/>
    </source>
</evidence>
<evidence type="ECO:0000313" key="7">
    <source>
        <dbReference type="Proteomes" id="UP000050911"/>
    </source>
</evidence>
<dbReference type="OrthoDB" id="2032428at2"/>
<accession>A0A0R1HLT6</accession>
<dbReference type="GO" id="GO:0006508">
    <property type="term" value="P:proteolysis"/>
    <property type="evidence" value="ECO:0007669"/>
    <property type="project" value="UniProtKB-KW"/>
</dbReference>
<dbReference type="EMBL" id="AZCX01000006">
    <property type="protein sequence ID" value="KRK47742.1"/>
    <property type="molecule type" value="Genomic_DNA"/>
</dbReference>
<evidence type="ECO:0000259" key="5">
    <source>
        <dbReference type="PROSITE" id="PS51935"/>
    </source>
</evidence>